<feature type="transmembrane region" description="Helical" evidence="1">
    <location>
        <begin position="76"/>
        <end position="96"/>
    </location>
</feature>
<protein>
    <recommendedName>
        <fullName evidence="4">Histidine kinase N-terminal 7TM region domain-containing protein</fullName>
    </recommendedName>
</protein>
<evidence type="ECO:0000313" key="2">
    <source>
        <dbReference type="EMBL" id="SFF59437.1"/>
    </source>
</evidence>
<feature type="transmembrane region" description="Helical" evidence="1">
    <location>
        <begin position="165"/>
        <end position="185"/>
    </location>
</feature>
<evidence type="ECO:0000256" key="1">
    <source>
        <dbReference type="SAM" id="Phobius"/>
    </source>
</evidence>
<keyword evidence="1" id="KW-1133">Transmembrane helix</keyword>
<evidence type="ECO:0000313" key="3">
    <source>
        <dbReference type="Proteomes" id="UP000199116"/>
    </source>
</evidence>
<organism evidence="2 3">
    <name type="scientific">Salegentibacter agarivorans</name>
    <dbReference type="NCBI Taxonomy" id="345907"/>
    <lineage>
        <taxon>Bacteria</taxon>
        <taxon>Pseudomonadati</taxon>
        <taxon>Bacteroidota</taxon>
        <taxon>Flavobacteriia</taxon>
        <taxon>Flavobacteriales</taxon>
        <taxon>Flavobacteriaceae</taxon>
        <taxon>Salegentibacter</taxon>
    </lineage>
</organism>
<reference evidence="3" key="1">
    <citation type="submission" date="2016-10" db="EMBL/GenBank/DDBJ databases">
        <authorList>
            <person name="Varghese N."/>
            <person name="Submissions S."/>
        </authorList>
    </citation>
    <scope>NUCLEOTIDE SEQUENCE [LARGE SCALE GENOMIC DNA]</scope>
    <source>
        <strain evidence="3">DSM 23515</strain>
    </source>
</reference>
<gene>
    <name evidence="2" type="ORF">SAMN04488033_101228</name>
</gene>
<dbReference type="Proteomes" id="UP000199116">
    <property type="component" value="Unassembled WGS sequence"/>
</dbReference>
<keyword evidence="1" id="KW-0812">Transmembrane</keyword>
<feature type="transmembrane region" description="Helical" evidence="1">
    <location>
        <begin position="108"/>
        <end position="126"/>
    </location>
</feature>
<evidence type="ECO:0008006" key="4">
    <source>
        <dbReference type="Google" id="ProtNLM"/>
    </source>
</evidence>
<name>A0A1I2K2K4_9FLAO</name>
<feature type="transmembrane region" description="Helical" evidence="1">
    <location>
        <begin position="205"/>
        <end position="224"/>
    </location>
</feature>
<proteinExistence type="predicted"/>
<dbReference type="EMBL" id="FOOH01000001">
    <property type="protein sequence ID" value="SFF59437.1"/>
    <property type="molecule type" value="Genomic_DNA"/>
</dbReference>
<keyword evidence="3" id="KW-1185">Reference proteome</keyword>
<dbReference type="AlphaFoldDB" id="A0A1I2K2K4"/>
<accession>A0A1I2K2K4</accession>
<keyword evidence="1" id="KW-0472">Membrane</keyword>
<feature type="transmembrane region" description="Helical" evidence="1">
    <location>
        <begin position="35"/>
        <end position="56"/>
    </location>
</feature>
<sequence length="238" mass="27985">MEELGFLVILLEGFAAISGLYYYQKKPTDKAVGFFSYFLLLTFFVEVLATIPAIIYWNEPLHFLKNTFLYSNFWLYNPYLIISFVVYILYFTWNISNRKIRHVVNTSLIFYTIICVINLIFSDVFFKSHSVVTYILGNFLLLGVIFYYYFEILLSSKILNIKREISFYISIPALLFFLTTTPILIYYKYYTTQSPEFIKLSRSVLIGLSIFMYSSYSIAFLSLANKRKPTSKNITNAF</sequence>
<feature type="transmembrane region" description="Helical" evidence="1">
    <location>
        <begin position="132"/>
        <end position="153"/>
    </location>
</feature>
<feature type="transmembrane region" description="Helical" evidence="1">
    <location>
        <begin position="6"/>
        <end position="23"/>
    </location>
</feature>